<evidence type="ECO:0000259" key="8">
    <source>
        <dbReference type="PROSITE" id="PS51297"/>
    </source>
</evidence>
<dbReference type="InterPro" id="IPR002100">
    <property type="entry name" value="TF_MADSbox"/>
</dbReference>
<dbReference type="SMART" id="SM00432">
    <property type="entry name" value="MADS"/>
    <property type="match status" value="1"/>
</dbReference>
<dbReference type="Gene3D" id="3.40.1810.10">
    <property type="entry name" value="Transcription factor, MADS-box"/>
    <property type="match status" value="1"/>
</dbReference>
<dbReference type="Pfam" id="PF01486">
    <property type="entry name" value="K-box"/>
    <property type="match status" value="1"/>
</dbReference>
<dbReference type="PROSITE" id="PS51297">
    <property type="entry name" value="K_BOX"/>
    <property type="match status" value="1"/>
</dbReference>
<comment type="subcellular location">
    <subcellularLocation>
        <location evidence="1">Nucleus</location>
    </subcellularLocation>
</comment>
<dbReference type="InterPro" id="IPR050142">
    <property type="entry name" value="MADS-box/MEF2_TF"/>
</dbReference>
<evidence type="ECO:0000256" key="6">
    <source>
        <dbReference type="SAM" id="Coils"/>
    </source>
</evidence>
<name>A0A7L7TB25_HYDCA</name>
<keyword evidence="3" id="KW-0238">DNA-binding</keyword>
<sequence length="222" mass="25440">MGRGKIEIKRIENLTNRQVTYSKRRAGIFKKAKELTILCDAQLSLIMFSSSGKLTDFTSNSDSPKPVFDKYQQLQRCDLWESHYEGMKENLNNQKEINRKLRREIGQRIGEDVDDLTFDELRGLEQNLVDSLKIIRKRKDHLISGQTETTKKKVKNLEDIHNKLLNEYEEKIAVQYALANQGGVSAHELGNGGAHIFAFRLQPNQPNLHNDGGYGLNDLRLA</sequence>
<keyword evidence="2" id="KW-0805">Transcription regulation</keyword>
<dbReference type="GO" id="GO:0045944">
    <property type="term" value="P:positive regulation of transcription by RNA polymerase II"/>
    <property type="evidence" value="ECO:0007669"/>
    <property type="project" value="InterPro"/>
</dbReference>
<evidence type="ECO:0000256" key="3">
    <source>
        <dbReference type="ARBA" id="ARBA00023125"/>
    </source>
</evidence>
<dbReference type="AlphaFoldDB" id="A0A7L7TB25"/>
<evidence type="ECO:0000313" key="9">
    <source>
        <dbReference type="EMBL" id="QOC69171.1"/>
    </source>
</evidence>
<evidence type="ECO:0000256" key="1">
    <source>
        <dbReference type="ARBA" id="ARBA00004123"/>
    </source>
</evidence>
<dbReference type="InterPro" id="IPR033896">
    <property type="entry name" value="MEF2-like_N"/>
</dbReference>
<reference evidence="9" key="1">
    <citation type="submission" date="2019-12" db="EMBL/GenBank/DDBJ databases">
        <authorList>
            <person name="Duan X."/>
            <person name="Zhao C."/>
            <person name="Zhang R."/>
            <person name="Jiang Y."/>
            <person name="Shan H."/>
            <person name="Kong H."/>
        </authorList>
    </citation>
    <scope>NUCLEOTIDE SEQUENCE</scope>
</reference>
<keyword evidence="4" id="KW-0804">Transcription</keyword>
<accession>A0A7L7TB25</accession>
<dbReference type="PANTHER" id="PTHR48019">
    <property type="entry name" value="SERUM RESPONSE FACTOR HOMOLOG"/>
    <property type="match status" value="1"/>
</dbReference>
<feature type="domain" description="K-box" evidence="8">
    <location>
        <begin position="84"/>
        <end position="174"/>
    </location>
</feature>
<evidence type="ECO:0000256" key="4">
    <source>
        <dbReference type="ARBA" id="ARBA00023163"/>
    </source>
</evidence>
<dbReference type="EMBL" id="MN832795">
    <property type="protein sequence ID" value="QOC69171.1"/>
    <property type="molecule type" value="mRNA"/>
</dbReference>
<keyword evidence="5" id="KW-0539">Nucleus</keyword>
<dbReference type="InterPro" id="IPR002487">
    <property type="entry name" value="TF_Kbox"/>
</dbReference>
<evidence type="ECO:0000256" key="2">
    <source>
        <dbReference type="ARBA" id="ARBA00023015"/>
    </source>
</evidence>
<proteinExistence type="evidence at transcript level"/>
<dbReference type="InterPro" id="IPR036879">
    <property type="entry name" value="TF_MADSbox_sf"/>
</dbReference>
<dbReference type="GO" id="GO:0005634">
    <property type="term" value="C:nucleus"/>
    <property type="evidence" value="ECO:0007669"/>
    <property type="project" value="UniProtKB-SubCell"/>
</dbReference>
<dbReference type="GO" id="GO:0046983">
    <property type="term" value="F:protein dimerization activity"/>
    <property type="evidence" value="ECO:0007669"/>
    <property type="project" value="InterPro"/>
</dbReference>
<organism evidence="9">
    <name type="scientific">Hydrastis canadensis</name>
    <name type="common">Goldenseal</name>
    <dbReference type="NCBI Taxonomy" id="13569"/>
    <lineage>
        <taxon>Eukaryota</taxon>
        <taxon>Viridiplantae</taxon>
        <taxon>Streptophyta</taxon>
        <taxon>Embryophyta</taxon>
        <taxon>Tracheophyta</taxon>
        <taxon>Spermatophyta</taxon>
        <taxon>Magnoliopsida</taxon>
        <taxon>Ranunculales</taxon>
        <taxon>Ranunculaceae</taxon>
        <taxon>Hydrastidoideae</taxon>
        <taxon>Hydrastis</taxon>
    </lineage>
</organism>
<dbReference type="GO" id="GO:0003700">
    <property type="term" value="F:DNA-binding transcription factor activity"/>
    <property type="evidence" value="ECO:0007669"/>
    <property type="project" value="InterPro"/>
</dbReference>
<dbReference type="SUPFAM" id="SSF55455">
    <property type="entry name" value="SRF-like"/>
    <property type="match status" value="1"/>
</dbReference>
<dbReference type="CDD" id="cd00265">
    <property type="entry name" value="MADS_MEF2_like"/>
    <property type="match status" value="1"/>
</dbReference>
<dbReference type="Pfam" id="PF00319">
    <property type="entry name" value="SRF-TF"/>
    <property type="match status" value="1"/>
</dbReference>
<dbReference type="GO" id="GO:0000977">
    <property type="term" value="F:RNA polymerase II transcription regulatory region sequence-specific DNA binding"/>
    <property type="evidence" value="ECO:0007669"/>
    <property type="project" value="InterPro"/>
</dbReference>
<gene>
    <name evidence="9" type="primary">AP3-1</name>
</gene>
<evidence type="ECO:0000256" key="5">
    <source>
        <dbReference type="ARBA" id="ARBA00023242"/>
    </source>
</evidence>
<protein>
    <submittedName>
        <fullName evidence="9">MADS transcription factor AP3-1</fullName>
    </submittedName>
</protein>
<dbReference type="PROSITE" id="PS50066">
    <property type="entry name" value="MADS_BOX_2"/>
    <property type="match status" value="1"/>
</dbReference>
<dbReference type="PRINTS" id="PR00404">
    <property type="entry name" value="MADSDOMAIN"/>
</dbReference>
<feature type="domain" description="MADS-box" evidence="7">
    <location>
        <begin position="1"/>
        <end position="61"/>
    </location>
</feature>
<feature type="coiled-coil region" evidence="6">
    <location>
        <begin position="147"/>
        <end position="174"/>
    </location>
</feature>
<dbReference type="PROSITE" id="PS00350">
    <property type="entry name" value="MADS_BOX_1"/>
    <property type="match status" value="1"/>
</dbReference>
<keyword evidence="6" id="KW-0175">Coiled coil</keyword>
<evidence type="ECO:0000259" key="7">
    <source>
        <dbReference type="PROSITE" id="PS50066"/>
    </source>
</evidence>